<dbReference type="GO" id="GO:0005737">
    <property type="term" value="C:cytoplasm"/>
    <property type="evidence" value="ECO:0007669"/>
    <property type="project" value="TreeGrafter"/>
</dbReference>
<dbReference type="Gene3D" id="2.60.120.260">
    <property type="entry name" value="Galactose-binding domain-like"/>
    <property type="match status" value="1"/>
</dbReference>
<evidence type="ECO:0000256" key="1">
    <source>
        <dbReference type="ARBA" id="ARBA00022441"/>
    </source>
</evidence>
<evidence type="ECO:0000313" key="5">
    <source>
        <dbReference type="EMBL" id="LAB69070.1"/>
    </source>
</evidence>
<reference evidence="5" key="1">
    <citation type="journal article" date="2018" name="Biosci. Biotechnol. Biochem.">
        <title>Polysaccharide hydrolase of the hadal zone amphipods Hirondellea gigas.</title>
        <authorList>
            <person name="Kobayashi H."/>
            <person name="Nagahama T."/>
            <person name="Arai W."/>
            <person name="Sasagawa Y."/>
            <person name="Umeda M."/>
            <person name="Hayashi T."/>
            <person name="Nikaido I."/>
            <person name="Watanabe H."/>
            <person name="Oguri K."/>
            <person name="Kitazato H."/>
            <person name="Fujioka K."/>
            <person name="Kido Y."/>
            <person name="Takami H."/>
        </authorList>
    </citation>
    <scope>NUCLEOTIDE SEQUENCE</scope>
    <source>
        <tissue evidence="5">Whole body</tissue>
    </source>
</reference>
<feature type="region of interest" description="Disordered" evidence="3">
    <location>
        <begin position="458"/>
        <end position="527"/>
    </location>
</feature>
<dbReference type="Pfam" id="PF06588">
    <property type="entry name" value="Muskelin_N"/>
    <property type="match status" value="1"/>
</dbReference>
<dbReference type="PANTHER" id="PTHR15526">
    <property type="entry name" value="MUSKELIN"/>
    <property type="match status" value="1"/>
</dbReference>
<dbReference type="InterPro" id="IPR006594">
    <property type="entry name" value="LisH"/>
</dbReference>
<feature type="compositionally biased region" description="Low complexity" evidence="3">
    <location>
        <begin position="504"/>
        <end position="527"/>
    </location>
</feature>
<dbReference type="SUPFAM" id="SSF117281">
    <property type="entry name" value="Kelch motif"/>
    <property type="match status" value="1"/>
</dbReference>
<protein>
    <submittedName>
        <fullName evidence="5">Muskelin-like</fullName>
    </submittedName>
</protein>
<dbReference type="InterPro" id="IPR015915">
    <property type="entry name" value="Kelch-typ_b-propeller"/>
</dbReference>
<dbReference type="AlphaFoldDB" id="A0A2P2I5A8"/>
<evidence type="ECO:0000259" key="4">
    <source>
        <dbReference type="Pfam" id="PF06588"/>
    </source>
</evidence>
<dbReference type="InterPro" id="IPR010565">
    <property type="entry name" value="Muskelin_N"/>
</dbReference>
<keyword evidence="1" id="KW-0880">Kelch repeat</keyword>
<keyword evidence="2" id="KW-0677">Repeat</keyword>
<accession>A0A2P2I5A8</accession>
<evidence type="ECO:0000256" key="2">
    <source>
        <dbReference type="ARBA" id="ARBA00022737"/>
    </source>
</evidence>
<organism evidence="5">
    <name type="scientific">Hirondellea gigas</name>
    <dbReference type="NCBI Taxonomy" id="1518452"/>
    <lineage>
        <taxon>Eukaryota</taxon>
        <taxon>Metazoa</taxon>
        <taxon>Ecdysozoa</taxon>
        <taxon>Arthropoda</taxon>
        <taxon>Crustacea</taxon>
        <taxon>Multicrustacea</taxon>
        <taxon>Malacostraca</taxon>
        <taxon>Eumalacostraca</taxon>
        <taxon>Peracarida</taxon>
        <taxon>Amphipoda</taxon>
        <taxon>Amphilochidea</taxon>
        <taxon>Lysianassida</taxon>
        <taxon>Lysianassidira</taxon>
        <taxon>Lysianassoidea</taxon>
        <taxon>Lysianassidae</taxon>
        <taxon>Hirondellea</taxon>
    </lineage>
</organism>
<evidence type="ECO:0000256" key="3">
    <source>
        <dbReference type="SAM" id="MobiDB-lite"/>
    </source>
</evidence>
<dbReference type="PROSITE" id="PS50896">
    <property type="entry name" value="LISH"/>
    <property type="match status" value="1"/>
</dbReference>
<dbReference type="SUPFAM" id="SSF49785">
    <property type="entry name" value="Galactose-binding domain-like"/>
    <property type="match status" value="1"/>
</dbReference>
<proteinExistence type="evidence at transcript level"/>
<dbReference type="Pfam" id="PF24681">
    <property type="entry name" value="Kelch_KLHDC2_KLHL20_DRC7"/>
    <property type="match status" value="1"/>
</dbReference>
<dbReference type="Gene3D" id="2.120.10.80">
    <property type="entry name" value="Kelch-type beta propeller"/>
    <property type="match status" value="2"/>
</dbReference>
<feature type="domain" description="Muskelin N-terminal" evidence="4">
    <location>
        <begin position="14"/>
        <end position="206"/>
    </location>
</feature>
<dbReference type="InterPro" id="IPR008979">
    <property type="entry name" value="Galactose-bd-like_sf"/>
</dbReference>
<name>A0A2P2I5A8_9CRUS</name>
<feature type="compositionally biased region" description="Low complexity" evidence="3">
    <location>
        <begin position="463"/>
        <end position="490"/>
    </location>
</feature>
<sequence>MNTMEDLKASPTIVLKFRIHKCSSYSSKFGPENIIEDKPEDQTSRWSTDSHIPPQFVMMKLEAPAIVTSITFGKYEKTHVCNVRKLQVWGGLTEEQLLLLLDGGLKNDSHAETFTLKHIVDNNPFPVRFIRLVPLQAWGSTFNISVWHVSLSGVNDPALVRRCQHTYTLYSEREALRVCLKHLRHKRYTNAYAALTRETNTRLEHPVLTQLYRACTEFEHMHNAEEILAKAAHSGLLTEYLQGQPLVPMWRQLRPPPGALPNSTPGMRGGHQLCFDSATQTIYLFGGWDGQQDLNDLWCYNISKNTWTCISPDTTLQGGPSPRSCHKVCIDPDRRQLFTLGRYVDSRMRSPDNLKSDFFLYELETGRWTQITEDTGEEGGPKIIFDHQMVMDVKNRVIFVFGGRVLTQSRWEGVSLDSASAAGLAPSDPQFSGMYRYHVATNTWTCLRPDDTHLGTAALTHGSNTSTNATATTTTTTTTTTSSRSNAIRTSRVDNIASPRQRPSSVGDTSSSSSSGPTSSGSSSSSATSAAHVLKSRVGHSMLFHPISRQLFILAGQRHKEYLTDFFTYQVDTDVVGFIGESSQSLASNGRSMTTMAGSVTTMGGMSTTQADGAALLGAGFPNKPLDVPTAGFTQKATIDPILQEIHVLSGLSKEKDKRDLVCNSFWVYSIPLNKWSCIYHNEVSGDGPDDGAEPCPRYAHQLVYDHHNKVHYMFGGNPGRHQQPKMRLDDFWALQLCRPTPQKLIKEAVFAIRKNRYEELAVQDSALALQYLQTELHQAIDHTNQEQVKEFQRLACTLFQPSQPDLCHPPPLTSQQQPPPLHIPQFDDILYSDAPPPAMDGCPPPPLIHQDQVTISHQEALMAASSSSTIACSSSNVSSMKLNCVSDSFNLLNYDGDSSSSTSGGGGSSSSMAYKDPAKEQFFAWRHHRRSELFNYLAKFFPEDMTQPKTNLEDLVPL</sequence>
<dbReference type="PANTHER" id="PTHR15526:SF5">
    <property type="entry name" value="MUSKELIN"/>
    <property type="match status" value="1"/>
</dbReference>
<dbReference type="InterPro" id="IPR052456">
    <property type="entry name" value="CTLH_complex_component"/>
</dbReference>
<dbReference type="EMBL" id="IACF01003454">
    <property type="protein sequence ID" value="LAB69070.1"/>
    <property type="molecule type" value="mRNA"/>
</dbReference>